<dbReference type="SMART" id="SM00028">
    <property type="entry name" value="TPR"/>
    <property type="match status" value="2"/>
</dbReference>
<protein>
    <submittedName>
        <fullName evidence="2">Tetratricopeptide repeat protein</fullName>
    </submittedName>
</protein>
<dbReference type="InterPro" id="IPR019734">
    <property type="entry name" value="TPR_rpt"/>
</dbReference>
<evidence type="ECO:0000313" key="3">
    <source>
        <dbReference type="Proteomes" id="UP001235849"/>
    </source>
</evidence>
<comment type="caution">
    <text evidence="2">The sequence shown here is derived from an EMBL/GenBank/DDBJ whole genome shotgun (WGS) entry which is preliminary data.</text>
</comment>
<organism evidence="2 3">
    <name type="scientific">Roseofilum capinflatum BLCC-M114</name>
    <dbReference type="NCBI Taxonomy" id="3022440"/>
    <lineage>
        <taxon>Bacteria</taxon>
        <taxon>Bacillati</taxon>
        <taxon>Cyanobacteriota</taxon>
        <taxon>Cyanophyceae</taxon>
        <taxon>Desertifilales</taxon>
        <taxon>Desertifilaceae</taxon>
        <taxon>Roseofilum</taxon>
        <taxon>Roseofilum capinflatum</taxon>
    </lineage>
</organism>
<feature type="coiled-coil region" evidence="1">
    <location>
        <begin position="191"/>
        <end position="218"/>
    </location>
</feature>
<keyword evidence="3" id="KW-1185">Reference proteome</keyword>
<dbReference type="Pfam" id="PF13374">
    <property type="entry name" value="TPR_10"/>
    <property type="match status" value="1"/>
</dbReference>
<feature type="non-terminal residue" evidence="2">
    <location>
        <position position="299"/>
    </location>
</feature>
<reference evidence="2 3" key="1">
    <citation type="submission" date="2023-01" db="EMBL/GenBank/DDBJ databases">
        <title>Novel diversity within Roseofilum (Cyanobacteria; Desertifilaceae) from marine benthic mats with descriptions of four novel species.</title>
        <authorList>
            <person name="Wang Y."/>
            <person name="Berthold D.E."/>
            <person name="Hu J."/>
            <person name="Lefler F.W."/>
            <person name="Laughinghouse H.D. IV."/>
        </authorList>
    </citation>
    <scope>NUCLEOTIDE SEQUENCE [LARGE SCALE GENOMIC DNA]</scope>
    <source>
        <strain evidence="2 3">BLCC-M114</strain>
    </source>
</reference>
<evidence type="ECO:0000313" key="2">
    <source>
        <dbReference type="EMBL" id="MDJ1177239.1"/>
    </source>
</evidence>
<dbReference type="InterPro" id="IPR011990">
    <property type="entry name" value="TPR-like_helical_dom_sf"/>
</dbReference>
<dbReference type="EMBL" id="JAQOSO010000120">
    <property type="protein sequence ID" value="MDJ1177239.1"/>
    <property type="molecule type" value="Genomic_DNA"/>
</dbReference>
<sequence length="299" mass="33760">MDEQRIREYVNLLNELLQCEQGEEGRILRENRGLVDEGLLQVGMSAAQELMENGQEQVARWLVRLLEQVFGGESREQRHTPEDYRQFIVQLMQAEQTGNSQQTQALLASHQHLLDGAFAGMLQGGANQFIEKQPEAETAMVGLVGNISIEISNFPLGDLQTNQEIAIAGYQWVLQRRENNPELWAQTQNNLGAAYQDLASIREKAENLEKAIAAYHNALKFRTPDEFPQDYAMTQNNLGNAYAELASIREKGENLDKAIAAYDNALKFYTSDKFPQDYAMTQNNLGNAYQELASIREKG</sequence>
<dbReference type="RefSeq" id="WP_283769477.1">
    <property type="nucleotide sequence ID" value="NZ_JAQOSO010000120.1"/>
</dbReference>
<accession>A0ABT7BDH6</accession>
<keyword evidence="1" id="KW-0175">Coiled coil</keyword>
<dbReference type="Gene3D" id="1.25.40.10">
    <property type="entry name" value="Tetratricopeptide repeat domain"/>
    <property type="match status" value="1"/>
</dbReference>
<proteinExistence type="predicted"/>
<dbReference type="Proteomes" id="UP001235849">
    <property type="component" value="Unassembled WGS sequence"/>
</dbReference>
<gene>
    <name evidence="2" type="ORF">PMG25_24395</name>
</gene>
<dbReference type="SUPFAM" id="SSF48452">
    <property type="entry name" value="TPR-like"/>
    <property type="match status" value="1"/>
</dbReference>
<evidence type="ECO:0000256" key="1">
    <source>
        <dbReference type="SAM" id="Coils"/>
    </source>
</evidence>
<name>A0ABT7BDH6_9CYAN</name>